<dbReference type="InterPro" id="IPR049052">
    <property type="entry name" value="nSTAND1"/>
</dbReference>
<dbReference type="GO" id="GO:0003677">
    <property type="term" value="F:DNA binding"/>
    <property type="evidence" value="ECO:0007669"/>
    <property type="project" value="InterPro"/>
</dbReference>
<keyword evidence="5" id="KW-0472">Membrane</keyword>
<dbReference type="Proteomes" id="UP001058003">
    <property type="component" value="Chromosome"/>
</dbReference>
<evidence type="ECO:0000256" key="5">
    <source>
        <dbReference type="SAM" id="Phobius"/>
    </source>
</evidence>
<dbReference type="PANTHER" id="PTHR22847:SF637">
    <property type="entry name" value="WD REPEAT DOMAIN 5B"/>
    <property type="match status" value="1"/>
</dbReference>
<dbReference type="SUPFAM" id="SSF50978">
    <property type="entry name" value="WD40 repeat-like"/>
    <property type="match status" value="2"/>
</dbReference>
<proteinExistence type="predicted"/>
<organism evidence="7 8">
    <name type="scientific">Dactylosporangium aurantiacum</name>
    <dbReference type="NCBI Taxonomy" id="35754"/>
    <lineage>
        <taxon>Bacteria</taxon>
        <taxon>Bacillati</taxon>
        <taxon>Actinomycetota</taxon>
        <taxon>Actinomycetes</taxon>
        <taxon>Micromonosporales</taxon>
        <taxon>Micromonosporaceae</taxon>
        <taxon>Dactylosporangium</taxon>
    </lineage>
</organism>
<evidence type="ECO:0000313" key="8">
    <source>
        <dbReference type="Proteomes" id="UP001058003"/>
    </source>
</evidence>
<keyword evidence="8" id="KW-1185">Reference proteome</keyword>
<feature type="domain" description="HTH cro/C1-type" evidence="6">
    <location>
        <begin position="40"/>
        <end position="100"/>
    </location>
</feature>
<dbReference type="InterPro" id="IPR019775">
    <property type="entry name" value="WD40_repeat_CS"/>
</dbReference>
<dbReference type="InterPro" id="IPR020472">
    <property type="entry name" value="WD40_PAC1"/>
</dbReference>
<name>A0A9Q9INC6_9ACTN</name>
<dbReference type="InterPro" id="IPR036322">
    <property type="entry name" value="WD40_repeat_dom_sf"/>
</dbReference>
<gene>
    <name evidence="7" type="ORF">Daura_19570</name>
</gene>
<feature type="region of interest" description="Disordered" evidence="4">
    <location>
        <begin position="1"/>
        <end position="31"/>
    </location>
</feature>
<feature type="transmembrane region" description="Helical" evidence="5">
    <location>
        <begin position="573"/>
        <end position="592"/>
    </location>
</feature>
<reference evidence="7" key="1">
    <citation type="submission" date="2021-04" db="EMBL/GenBank/DDBJ databases">
        <title>Dactylosporangium aurantiacum NRRL B-8018 full assembly.</title>
        <authorList>
            <person name="Hartkoorn R.C."/>
            <person name="Beaudoing E."/>
            <person name="Hot D."/>
        </authorList>
    </citation>
    <scope>NUCLEOTIDE SEQUENCE</scope>
    <source>
        <strain evidence="7">NRRL B-8018</strain>
    </source>
</reference>
<feature type="repeat" description="WD" evidence="3">
    <location>
        <begin position="747"/>
        <end position="788"/>
    </location>
</feature>
<evidence type="ECO:0000256" key="4">
    <source>
        <dbReference type="SAM" id="MobiDB-lite"/>
    </source>
</evidence>
<feature type="repeat" description="WD" evidence="3">
    <location>
        <begin position="837"/>
        <end position="878"/>
    </location>
</feature>
<evidence type="ECO:0000256" key="2">
    <source>
        <dbReference type="ARBA" id="ARBA00022737"/>
    </source>
</evidence>
<sequence>MTSTPTRRREAATMTEPVPLPEDRPDPDRVTHREDFGRELTLLREQAGLTVRQVAGRSGSYRSHSTIGDWFAGRGLPSTSSRALLVRVLAACGVEEPVAVARWLHAWQRSRRTTGRRPNGPEPYRGLASFQPEHAEWFFGREALTAELVGRLASPDAACGGIQVVVGASGSGKSSLLRAGLIPAVRRGQGLGDGWSVVLFTPGARPGDELSARLAAAGRPVSRLTDAAGTAVDVGPDEPRLLVVVDQFEEVFTECADDGERRRFIAMLCAAAGSAATRVVIGLRADFYASVLRYPELVAAVRTNQLTVGPMSAAELRRAIIEPARRADVEVDEGLAELLIREVTPAGTGGPDTLEHQTGVLPLLSYALYATWQHSRDRRLTIADYRDVGGIDRAVAAGADAVYDALDEPRRELTRRLFLSLVHVAPGAVDTRRRMTPAQLHAECGGAPEQVSEVLDEFVDRRLITIDGDVVQISHEALLTAWPVLRGWLEIDRAGLLTERQLNEAAAAWRHERCDPNALYRGARLAAALDWRRAAGPHAAPGPVAREFLAASIARELAEQRAARRRARSLRQLVAALTALLLVAAATTLLAARAQRIADRQRDEAVSRKVAGEIDSLRVDNPALANQLSLAAYRLSPTVEARGRLLSAFATPYAVRLTGHTAYVHKVAFSPDGRVLATAGSDHTVRLWDTTTVHRPAVLTVIAAHPEPVASVAFSPDGRTLATGSSDHTVRLWDVADPRHPAPLATLTGHTDTVYATQFSPDGRTLASAGGDHTVRLWDVADPRRPTVLTTLTGHRQAVFSAVFSPDGHALATGGGDRTVRIWNVTDPSHATESARLPGYSDVVGAVAFSPDGTVLAGGGDDHTVRLWSVATATPLSTLTGHTGLVYCLAFSPDGRTLATGGADNTARLWSVDNPRHPTPTTTLVSHVGDPIDTSTIATLAFRPDGRTLATGSFDFTVRLWDLPGPAPTGRKGVVRPIRAGPDGRSLLIGVDRIWIDRTWTVRRWTLTGRDDLTDLTDLTDPVDVPMDGPMAFSADVRLLATATADAVRLWDLTDSRQAAELAVLPLTGAADDVYLPAFSPDTRRLAVVGARGRVARLWDLTDPRHPVRSAEFTMTGHTNSINAVAFNADGRLLATGGADHTARLWNLDDPRHPFESAVLVGHTDEVDAVAFSPDGHTAATTSHDRTVRLWDVTDPHRPVALATLSGHTSFVGHAAFSPDGRTLATGSGDHTVRLWNVADPRSPAGSAVLTGHTDAVSSVAFTADGHHLATGGPDGTVRLWDVNPARVAARVCASAYPRLTPSEWDAYFPGLPYRPPCPP</sequence>
<dbReference type="CDD" id="cd00200">
    <property type="entry name" value="WD40"/>
    <property type="match status" value="2"/>
</dbReference>
<feature type="repeat" description="WD" evidence="3">
    <location>
        <begin position="879"/>
        <end position="914"/>
    </location>
</feature>
<dbReference type="PROSITE" id="PS50082">
    <property type="entry name" value="WD_REPEATS_2"/>
    <property type="match status" value="11"/>
</dbReference>
<accession>A0A9Q9INC6</accession>
<keyword evidence="5" id="KW-0812">Transmembrane</keyword>
<feature type="compositionally biased region" description="Basic and acidic residues" evidence="4">
    <location>
        <begin position="21"/>
        <end position="31"/>
    </location>
</feature>
<evidence type="ECO:0000259" key="6">
    <source>
        <dbReference type="PROSITE" id="PS50943"/>
    </source>
</evidence>
<evidence type="ECO:0000313" key="7">
    <source>
        <dbReference type="EMBL" id="UWZ58173.1"/>
    </source>
</evidence>
<dbReference type="Gene3D" id="2.130.10.10">
    <property type="entry name" value="YVTN repeat-like/Quinoprotein amine dehydrogenase"/>
    <property type="match status" value="5"/>
</dbReference>
<dbReference type="SUPFAM" id="SSF52540">
    <property type="entry name" value="P-loop containing nucleoside triphosphate hydrolases"/>
    <property type="match status" value="1"/>
</dbReference>
<dbReference type="PROSITE" id="PS00678">
    <property type="entry name" value="WD_REPEATS_1"/>
    <property type="match status" value="9"/>
</dbReference>
<dbReference type="Gene3D" id="1.10.260.40">
    <property type="entry name" value="lambda repressor-like DNA-binding domains"/>
    <property type="match status" value="1"/>
</dbReference>
<feature type="repeat" description="WD" evidence="3">
    <location>
        <begin position="934"/>
        <end position="963"/>
    </location>
</feature>
<dbReference type="PROSITE" id="PS50943">
    <property type="entry name" value="HTH_CROC1"/>
    <property type="match status" value="1"/>
</dbReference>
<keyword evidence="2" id="KW-0677">Repeat</keyword>
<dbReference type="EMBL" id="CP073767">
    <property type="protein sequence ID" value="UWZ58173.1"/>
    <property type="molecule type" value="Genomic_DNA"/>
</dbReference>
<dbReference type="RefSeq" id="WP_052387392.1">
    <property type="nucleotide sequence ID" value="NZ_CP073767.1"/>
</dbReference>
<dbReference type="PANTHER" id="PTHR22847">
    <property type="entry name" value="WD40 REPEAT PROTEIN"/>
    <property type="match status" value="1"/>
</dbReference>
<feature type="repeat" description="WD" evidence="3">
    <location>
        <begin position="702"/>
        <end position="735"/>
    </location>
</feature>
<feature type="repeat" description="WD" evidence="3">
    <location>
        <begin position="792"/>
        <end position="833"/>
    </location>
</feature>
<feature type="repeat" description="WD" evidence="3">
    <location>
        <begin position="1205"/>
        <end position="1238"/>
    </location>
</feature>
<dbReference type="InterPro" id="IPR010982">
    <property type="entry name" value="Lambda_DNA-bd_dom_sf"/>
</dbReference>
<dbReference type="SUPFAM" id="SSF47413">
    <property type="entry name" value="lambda repressor-like DNA-binding domains"/>
    <property type="match status" value="1"/>
</dbReference>
<dbReference type="CDD" id="cd00093">
    <property type="entry name" value="HTH_XRE"/>
    <property type="match status" value="1"/>
</dbReference>
<dbReference type="InterPro" id="IPR015943">
    <property type="entry name" value="WD40/YVTN_repeat-like_dom_sf"/>
</dbReference>
<dbReference type="InterPro" id="IPR027417">
    <property type="entry name" value="P-loop_NTPase"/>
</dbReference>
<feature type="repeat" description="WD" evidence="3">
    <location>
        <begin position="657"/>
        <end position="692"/>
    </location>
</feature>
<dbReference type="Pfam" id="PF20703">
    <property type="entry name" value="nSTAND1"/>
    <property type="match status" value="1"/>
</dbReference>
<feature type="repeat" description="WD" evidence="3">
    <location>
        <begin position="1250"/>
        <end position="1291"/>
    </location>
</feature>
<keyword evidence="5" id="KW-1133">Transmembrane helix</keyword>
<keyword evidence="1 3" id="KW-0853">WD repeat</keyword>
<dbReference type="InterPro" id="IPR001680">
    <property type="entry name" value="WD40_rpt"/>
</dbReference>
<dbReference type="PROSITE" id="PS50294">
    <property type="entry name" value="WD_REPEATS_REGION"/>
    <property type="match status" value="11"/>
</dbReference>
<dbReference type="SMART" id="SM00320">
    <property type="entry name" value="WD40"/>
    <property type="match status" value="13"/>
</dbReference>
<dbReference type="InterPro" id="IPR001387">
    <property type="entry name" value="Cro/C1-type_HTH"/>
</dbReference>
<dbReference type="KEGG" id="daur:Daura_19570"/>
<feature type="repeat" description="WD" evidence="3">
    <location>
        <begin position="1115"/>
        <end position="1149"/>
    </location>
</feature>
<evidence type="ECO:0000256" key="3">
    <source>
        <dbReference type="PROSITE-ProRule" id="PRU00221"/>
    </source>
</evidence>
<dbReference type="Pfam" id="PF00400">
    <property type="entry name" value="WD40"/>
    <property type="match status" value="11"/>
</dbReference>
<dbReference type="OrthoDB" id="134501at2"/>
<feature type="repeat" description="WD" evidence="3">
    <location>
        <begin position="1160"/>
        <end position="1193"/>
    </location>
</feature>
<dbReference type="PRINTS" id="PR00320">
    <property type="entry name" value="GPROTEINBRPT"/>
</dbReference>
<evidence type="ECO:0000256" key="1">
    <source>
        <dbReference type="ARBA" id="ARBA00022574"/>
    </source>
</evidence>
<protein>
    <submittedName>
        <fullName evidence="7">Helix-turn-helix domain-containing protein</fullName>
    </submittedName>
</protein>
<dbReference type="Pfam" id="PF13560">
    <property type="entry name" value="HTH_31"/>
    <property type="match status" value="1"/>
</dbReference>